<comment type="caution">
    <text evidence="3">The sequence shown here is derived from an EMBL/GenBank/DDBJ whole genome shotgun (WGS) entry which is preliminary data.</text>
</comment>
<dbReference type="RefSeq" id="XP_040615665.1">
    <property type="nucleotide sequence ID" value="XM_040763001.1"/>
</dbReference>
<evidence type="ECO:0000313" key="4">
    <source>
        <dbReference type="Proteomes" id="UP000031575"/>
    </source>
</evidence>
<feature type="compositionally biased region" description="Gly residues" evidence="1">
    <location>
        <begin position="430"/>
        <end position="447"/>
    </location>
</feature>
<feature type="region of interest" description="Disordered" evidence="1">
    <location>
        <begin position="411"/>
        <end position="449"/>
    </location>
</feature>
<dbReference type="PANTHER" id="PTHR28159:SF1">
    <property type="entry name" value="TRAFFICKING PROTEIN PARTICLE COMPLEX II-SPECIFIC SUBUNIT 65"/>
    <property type="match status" value="1"/>
</dbReference>
<dbReference type="PANTHER" id="PTHR28159">
    <property type="entry name" value="TRAFFICKING PROTEIN PARTICLE COMPLEX II-SPECIFIC SUBUNIT 65"/>
    <property type="match status" value="1"/>
</dbReference>
<accession>A0A0C2IL19</accession>
<dbReference type="InterPro" id="IPR024662">
    <property type="entry name" value="Trs65"/>
</dbReference>
<name>A0A0C2IL19_9PEZI</name>
<dbReference type="Proteomes" id="UP000031575">
    <property type="component" value="Unassembled WGS sequence"/>
</dbReference>
<gene>
    <name evidence="3" type="ORF">SPBR_04724</name>
</gene>
<dbReference type="HOGENOM" id="CLU_015118_0_0_1"/>
<dbReference type="AlphaFoldDB" id="A0A0C2IL19"/>
<feature type="region of interest" description="Disordered" evidence="1">
    <location>
        <begin position="623"/>
        <end position="642"/>
    </location>
</feature>
<organism evidence="3 4">
    <name type="scientific">Sporothrix brasiliensis 5110</name>
    <dbReference type="NCBI Taxonomy" id="1398154"/>
    <lineage>
        <taxon>Eukaryota</taxon>
        <taxon>Fungi</taxon>
        <taxon>Dikarya</taxon>
        <taxon>Ascomycota</taxon>
        <taxon>Pezizomycotina</taxon>
        <taxon>Sordariomycetes</taxon>
        <taxon>Sordariomycetidae</taxon>
        <taxon>Ophiostomatales</taxon>
        <taxon>Ophiostomataceae</taxon>
        <taxon>Sporothrix</taxon>
    </lineage>
</organism>
<dbReference type="GO" id="GO:0006891">
    <property type="term" value="P:intra-Golgi vesicle-mediated transport"/>
    <property type="evidence" value="ECO:0007669"/>
    <property type="project" value="InterPro"/>
</dbReference>
<evidence type="ECO:0000256" key="1">
    <source>
        <dbReference type="SAM" id="MobiDB-lite"/>
    </source>
</evidence>
<dbReference type="GO" id="GO:0005802">
    <property type="term" value="C:trans-Golgi network"/>
    <property type="evidence" value="ECO:0007669"/>
    <property type="project" value="TreeGrafter"/>
</dbReference>
<reference evidence="3 4" key="1">
    <citation type="journal article" date="2014" name="BMC Genomics">
        <title>Comparative genomics of the major fungal agents of human and animal Sporotrichosis: Sporothrix schenckii and Sporothrix brasiliensis.</title>
        <authorList>
            <person name="Teixeira M.M."/>
            <person name="de Almeida L.G."/>
            <person name="Kubitschek-Barreira P."/>
            <person name="Alves F.L."/>
            <person name="Kioshima E.S."/>
            <person name="Abadio A.K."/>
            <person name="Fernandes L."/>
            <person name="Derengowski L.S."/>
            <person name="Ferreira K.S."/>
            <person name="Souza R.C."/>
            <person name="Ruiz J.C."/>
            <person name="de Andrade N.C."/>
            <person name="Paes H.C."/>
            <person name="Nicola A.M."/>
            <person name="Albuquerque P."/>
            <person name="Gerber A.L."/>
            <person name="Martins V.P."/>
            <person name="Peconick L.D."/>
            <person name="Neto A.V."/>
            <person name="Chaucanez C.B."/>
            <person name="Silva P.A."/>
            <person name="Cunha O.L."/>
            <person name="de Oliveira F.F."/>
            <person name="dos Santos T.C."/>
            <person name="Barros A.L."/>
            <person name="Soares M.A."/>
            <person name="de Oliveira L.M."/>
            <person name="Marini M.M."/>
            <person name="Villalobos-Duno H."/>
            <person name="Cunha M.M."/>
            <person name="de Hoog S."/>
            <person name="da Silveira J.F."/>
            <person name="Henrissat B."/>
            <person name="Nino-Vega G.A."/>
            <person name="Cisalpino P.S."/>
            <person name="Mora-Montes H.M."/>
            <person name="Almeida S.R."/>
            <person name="Stajich J.E."/>
            <person name="Lopes-Bezerra L.M."/>
            <person name="Vasconcelos A.T."/>
            <person name="Felipe M.S."/>
        </authorList>
    </citation>
    <scope>NUCLEOTIDE SEQUENCE [LARGE SCALE GENOMIC DNA]</scope>
    <source>
        <strain evidence="3 4">5110</strain>
    </source>
</reference>
<dbReference type="VEuPathDB" id="FungiDB:SPBR_04724"/>
<sequence>MAVPSTHEAVLADGDGDFVRDSYLAYVVPLATDSQLEQDLELCASKGESLQALIEGIEDRESLFFDETVDIYLILRTPYQSEPRLRNYLERLAIVLEAQILNSHVSGRDAAPPVVETIFNGAVENIDEPLAVVSEPGVAPGRKATDTKGGSDEESSESGESGESGDGDDTQLQKTGETAEDDGVTRQTYCVWKLPVFLARPRARLHGPSVSFSAVASLKPVSAVAAKASAEGNGSLAPYGDANGLLGGLTPSGRMAGYLQSREPSGLNLLESFGGDPALAGAWPRLSAQRVSRVAPAAAAMNPRFHPRPLRGIKSIAFNIFPAVHTRVRFARPNAAPSSPAVVAMLEIDFTPFFDCEAVLSSINISLPSGEITDLNTADGLALPLYCVARDHFTFLYRLAPLEFDISRPPSQHNHQGRLPGAHGRSFSGTGNGFNGHGNGNGNGHGGASAAARDLDISIEVKVLVKPGVCTPTLKMTWVTSLDFTLPVNPGFGTALMPPPSIQRAHRPSQLSIDGMSSFTAPSVSRPDALPSLEAAATHNTATTIPDFGITMTFTAPSHKVYAGEEFSWTVFVVNRASQMPLTPTLPTSATLGGGVVPPPPPAPRKLALIALPKRRRNDVRVIRPPSTAGGRPHPRVGPNGALEDTGTVVEAVADAVLDENIVHAMQRSSLVDSTDVVCLSSADTRVGPLAPNACYSVELRFVALRAGAVGIEAIRVVDLGSQEHVDVRELPVMIIAEGERGDDETN</sequence>
<dbReference type="OrthoDB" id="5345392at2759"/>
<feature type="region of interest" description="Disordered" evidence="1">
    <location>
        <begin position="131"/>
        <end position="181"/>
    </location>
</feature>
<dbReference type="Pfam" id="PF12735">
    <property type="entry name" value="IgD3_Trs65"/>
    <property type="match status" value="1"/>
</dbReference>
<dbReference type="InterPro" id="IPR055420">
    <property type="entry name" value="IgD3_Trs65"/>
</dbReference>
<evidence type="ECO:0000313" key="3">
    <source>
        <dbReference type="EMBL" id="KIH87655.1"/>
    </source>
</evidence>
<dbReference type="GO" id="GO:1990071">
    <property type="term" value="C:TRAPPII protein complex"/>
    <property type="evidence" value="ECO:0007669"/>
    <property type="project" value="InterPro"/>
</dbReference>
<evidence type="ECO:0000259" key="2">
    <source>
        <dbReference type="Pfam" id="PF12735"/>
    </source>
</evidence>
<proteinExistence type="predicted"/>
<feature type="domain" description="Trafficking protein particle complex II-specific subunit 65 IgD3" evidence="2">
    <location>
        <begin position="526"/>
        <end position="736"/>
    </location>
</feature>
<dbReference type="GeneID" id="63677922"/>
<dbReference type="EMBL" id="AWTV01000010">
    <property type="protein sequence ID" value="KIH87655.1"/>
    <property type="molecule type" value="Genomic_DNA"/>
</dbReference>
<keyword evidence="4" id="KW-1185">Reference proteome</keyword>
<protein>
    <recommendedName>
        <fullName evidence="2">Trafficking protein particle complex II-specific subunit 65 IgD3 domain-containing protein</fullName>
    </recommendedName>
</protein>